<dbReference type="Pfam" id="PF21687">
    <property type="entry name" value="T2SSK_1st"/>
    <property type="match status" value="1"/>
</dbReference>
<feature type="region of interest" description="Disordered" evidence="11">
    <location>
        <begin position="115"/>
        <end position="159"/>
    </location>
</feature>
<dbReference type="NCBIfam" id="NF037980">
    <property type="entry name" value="T2SS_GspK"/>
    <property type="match status" value="1"/>
</dbReference>
<keyword evidence="3 10" id="KW-0813">Transport</keyword>
<dbReference type="SUPFAM" id="SSF54523">
    <property type="entry name" value="Pili subunits"/>
    <property type="match status" value="1"/>
</dbReference>
<organism evidence="14 15">
    <name type="scientific">Litorilituus lipolyticus</name>
    <dbReference type="NCBI Taxonomy" id="2491017"/>
    <lineage>
        <taxon>Bacteria</taxon>
        <taxon>Pseudomonadati</taxon>
        <taxon>Pseudomonadota</taxon>
        <taxon>Gammaproteobacteria</taxon>
        <taxon>Alteromonadales</taxon>
        <taxon>Colwelliaceae</taxon>
        <taxon>Litorilituus</taxon>
    </lineage>
</organism>
<dbReference type="PIRSF" id="PIRSF002786">
    <property type="entry name" value="XcpX"/>
    <property type="match status" value="1"/>
</dbReference>
<dbReference type="GO" id="GO:0009306">
    <property type="term" value="P:protein secretion"/>
    <property type="evidence" value="ECO:0007669"/>
    <property type="project" value="InterPro"/>
</dbReference>
<dbReference type="InterPro" id="IPR038072">
    <property type="entry name" value="GspK_central_sf"/>
</dbReference>
<comment type="caution">
    <text evidence="14">The sequence shown here is derived from an EMBL/GenBank/DDBJ whole genome shotgun (WGS) entry which is preliminary data.</text>
</comment>
<feature type="domain" description="T2SS protein K second SAM-like" evidence="12">
    <location>
        <begin position="259"/>
        <end position="323"/>
    </location>
</feature>
<evidence type="ECO:0000259" key="12">
    <source>
        <dbReference type="Pfam" id="PF03934"/>
    </source>
</evidence>
<feature type="domain" description="T2SS protein K first SAM-like" evidence="13">
    <location>
        <begin position="106"/>
        <end position="252"/>
    </location>
</feature>
<evidence type="ECO:0000259" key="13">
    <source>
        <dbReference type="Pfam" id="PF21687"/>
    </source>
</evidence>
<name>A0A502L4J4_9GAMM</name>
<dbReference type="SUPFAM" id="SSF158544">
    <property type="entry name" value="GspK insert domain-like"/>
    <property type="match status" value="2"/>
</dbReference>
<protein>
    <recommendedName>
        <fullName evidence="10">Type II secretion system protein K</fullName>
    </recommendedName>
</protein>
<dbReference type="Proteomes" id="UP000315303">
    <property type="component" value="Unassembled WGS sequence"/>
</dbReference>
<comment type="subcellular location">
    <subcellularLocation>
        <location evidence="1 10">Cell inner membrane</location>
    </subcellularLocation>
</comment>
<evidence type="ECO:0000256" key="11">
    <source>
        <dbReference type="SAM" id="MobiDB-lite"/>
    </source>
</evidence>
<keyword evidence="15" id="KW-1185">Reference proteome</keyword>
<keyword evidence="8" id="KW-1133">Transmembrane helix</keyword>
<dbReference type="AlphaFoldDB" id="A0A502L4J4"/>
<evidence type="ECO:0000256" key="1">
    <source>
        <dbReference type="ARBA" id="ARBA00004533"/>
    </source>
</evidence>
<evidence type="ECO:0000256" key="2">
    <source>
        <dbReference type="ARBA" id="ARBA00007246"/>
    </source>
</evidence>
<evidence type="ECO:0000256" key="5">
    <source>
        <dbReference type="ARBA" id="ARBA00022519"/>
    </source>
</evidence>
<dbReference type="Gene3D" id="3.30.1300.30">
    <property type="entry name" value="GSPII I/J protein-like"/>
    <property type="match status" value="1"/>
</dbReference>
<comment type="similarity">
    <text evidence="2 10">Belongs to the GSP K family.</text>
</comment>
<keyword evidence="6" id="KW-0812">Transmembrane</keyword>
<dbReference type="InterPro" id="IPR049031">
    <property type="entry name" value="T2SSK_SAM-like_1st"/>
</dbReference>
<dbReference type="Pfam" id="PF03934">
    <property type="entry name" value="T2SSK"/>
    <property type="match status" value="1"/>
</dbReference>
<evidence type="ECO:0000256" key="7">
    <source>
        <dbReference type="ARBA" id="ARBA00022927"/>
    </source>
</evidence>
<evidence type="ECO:0000256" key="6">
    <source>
        <dbReference type="ARBA" id="ARBA00022692"/>
    </source>
</evidence>
<evidence type="ECO:0000313" key="14">
    <source>
        <dbReference type="EMBL" id="TPH15247.1"/>
    </source>
</evidence>
<evidence type="ECO:0000256" key="9">
    <source>
        <dbReference type="ARBA" id="ARBA00023136"/>
    </source>
</evidence>
<evidence type="ECO:0000256" key="8">
    <source>
        <dbReference type="ARBA" id="ARBA00022989"/>
    </source>
</evidence>
<dbReference type="PANTHER" id="PTHR38831">
    <property type="entry name" value="TYPE II SECRETION SYSTEM PROTEIN K"/>
    <property type="match status" value="1"/>
</dbReference>
<dbReference type="Gene3D" id="1.10.40.60">
    <property type="entry name" value="EpsJ-like"/>
    <property type="match status" value="2"/>
</dbReference>
<keyword evidence="4 10" id="KW-1003">Cell membrane</keyword>
<sequence>MQMVGKKSHQGVALITVMLIVALAAIIAAQMTTRLQMQMQRSVNIGSNQQAYWYAMGAEEFSKRVLMTAFKDDKDVTHLGQIWAQEETTYPVEFGEITGQITDLQSCFNLNALATEKSKPNDENDDNSGSGDNNNKDDNSGDKENEGNNNSNNGNNKTVDPKTILKDLIVALNVDGIGEFEAESMTDSLTDWLDADGFITGTSGAEDDDYASREFPYLAANNYLASVSELRVVEHFTPQVIVALKPYVCVLENTNLHKININTISAEHPELLQALLSSNLDDAQQVLSARSEEGFESLEEFYNLPELSKIKLSEEQKKQFVVDSDYFKLRAKTSFNNSYFTLNSVMKVMDDQQINIISRTIGQN</sequence>
<dbReference type="EMBL" id="SAWY01000020">
    <property type="protein sequence ID" value="TPH15247.1"/>
    <property type="molecule type" value="Genomic_DNA"/>
</dbReference>
<evidence type="ECO:0000256" key="3">
    <source>
        <dbReference type="ARBA" id="ARBA00022448"/>
    </source>
</evidence>
<reference evidence="14 15" key="1">
    <citation type="submission" date="2019-01" db="EMBL/GenBank/DDBJ databases">
        <title>Litorilituus lipolytica sp. nov., isolated from intertidal sand of the Yellow Sea in China.</title>
        <authorList>
            <person name="Liu A."/>
        </authorList>
    </citation>
    <scope>NUCLEOTIDE SEQUENCE [LARGE SCALE GENOMIC DNA]</scope>
    <source>
        <strain evidence="14 15">RZ04</strain>
    </source>
</reference>
<feature type="compositionally biased region" description="Low complexity" evidence="11">
    <location>
        <begin position="147"/>
        <end position="157"/>
    </location>
</feature>
<evidence type="ECO:0000256" key="10">
    <source>
        <dbReference type="PIRNR" id="PIRNR002786"/>
    </source>
</evidence>
<keyword evidence="9 10" id="KW-0472">Membrane</keyword>
<evidence type="ECO:0000256" key="4">
    <source>
        <dbReference type="ARBA" id="ARBA00022475"/>
    </source>
</evidence>
<evidence type="ECO:0000313" key="15">
    <source>
        <dbReference type="Proteomes" id="UP000315303"/>
    </source>
</evidence>
<dbReference type="InterPro" id="IPR045584">
    <property type="entry name" value="Pilin-like"/>
</dbReference>
<proteinExistence type="inferred from homology"/>
<dbReference type="InterPro" id="IPR005628">
    <property type="entry name" value="GspK"/>
</dbReference>
<gene>
    <name evidence="14" type="ORF">EPA86_10570</name>
</gene>
<keyword evidence="7" id="KW-0653">Protein transport</keyword>
<keyword evidence="5 10" id="KW-0997">Cell inner membrane</keyword>
<dbReference type="InterPro" id="IPR049179">
    <property type="entry name" value="T2SSK_SAM-like_2nd"/>
</dbReference>
<accession>A0A502L4J4</accession>
<dbReference type="OrthoDB" id="9788973at2"/>
<feature type="compositionally biased region" description="Basic and acidic residues" evidence="11">
    <location>
        <begin position="134"/>
        <end position="146"/>
    </location>
</feature>
<dbReference type="PANTHER" id="PTHR38831:SF1">
    <property type="entry name" value="TYPE II SECRETION SYSTEM PROTEIN K-RELATED"/>
    <property type="match status" value="1"/>
</dbReference>
<dbReference type="GO" id="GO:0005886">
    <property type="term" value="C:plasma membrane"/>
    <property type="evidence" value="ECO:0007669"/>
    <property type="project" value="UniProtKB-SubCell"/>
</dbReference>